<evidence type="ECO:0000313" key="2">
    <source>
        <dbReference type="EMBL" id="QHT79047.1"/>
    </source>
</evidence>
<organism evidence="2">
    <name type="scientific">viral metagenome</name>
    <dbReference type="NCBI Taxonomy" id="1070528"/>
    <lineage>
        <taxon>unclassified sequences</taxon>
        <taxon>metagenomes</taxon>
        <taxon>organismal metagenomes</taxon>
    </lineage>
</organism>
<dbReference type="Gene3D" id="2.60.120.200">
    <property type="match status" value="1"/>
</dbReference>
<keyword evidence="1" id="KW-1133">Transmembrane helix</keyword>
<sequence length="284" mass="31996">MDASKSRSSLSMIIFVIVILVVLYYVYRFLYDPADLVGSIVVPQIIPAYRDTSIDVTTKSSDSNKNPIPEIYEGGEYSINTWIYINDYSINRGQNKHILTLGGNTFATLVLFLGAYKNSLGVRVQTRSVANSNGSIDSTNQDNLTFSTVQRMFTTLETESSLLNSSKPCDIQNIELQKWVQVTIVLNNKTCDVYLDGKLARSCILSSFFRVDKNNMKLSMCGYKGFGGFISSTSAYNYSLNPEQVWRLYMTGPGPQYSLWQYITSLFDPKQAMTFDYPKQNIIG</sequence>
<dbReference type="EMBL" id="MN739944">
    <property type="protein sequence ID" value="QHT79047.1"/>
    <property type="molecule type" value="Genomic_DNA"/>
</dbReference>
<name>A0A6C0HF96_9ZZZZ</name>
<keyword evidence="1" id="KW-0812">Transmembrane</keyword>
<dbReference type="InterPro" id="IPR013320">
    <property type="entry name" value="ConA-like_dom_sf"/>
</dbReference>
<protein>
    <submittedName>
        <fullName evidence="2">Uncharacterized protein</fullName>
    </submittedName>
</protein>
<feature type="transmembrane region" description="Helical" evidence="1">
    <location>
        <begin position="98"/>
        <end position="116"/>
    </location>
</feature>
<accession>A0A6C0HF96</accession>
<reference evidence="2" key="1">
    <citation type="journal article" date="2020" name="Nature">
        <title>Giant virus diversity and host interactions through global metagenomics.</title>
        <authorList>
            <person name="Schulz F."/>
            <person name="Roux S."/>
            <person name="Paez-Espino D."/>
            <person name="Jungbluth S."/>
            <person name="Walsh D.A."/>
            <person name="Denef V.J."/>
            <person name="McMahon K.D."/>
            <person name="Konstantinidis K.T."/>
            <person name="Eloe-Fadrosh E.A."/>
            <person name="Kyrpides N.C."/>
            <person name="Woyke T."/>
        </authorList>
    </citation>
    <scope>NUCLEOTIDE SEQUENCE</scope>
    <source>
        <strain evidence="2">GVMAG-M-3300023179-97</strain>
    </source>
</reference>
<dbReference type="AlphaFoldDB" id="A0A6C0HF96"/>
<evidence type="ECO:0000256" key="1">
    <source>
        <dbReference type="SAM" id="Phobius"/>
    </source>
</evidence>
<feature type="transmembrane region" description="Helical" evidence="1">
    <location>
        <begin position="9"/>
        <end position="27"/>
    </location>
</feature>
<keyword evidence="1" id="KW-0472">Membrane</keyword>
<dbReference type="SUPFAM" id="SSF49899">
    <property type="entry name" value="Concanavalin A-like lectins/glucanases"/>
    <property type="match status" value="1"/>
</dbReference>
<proteinExistence type="predicted"/>